<dbReference type="Proteomes" id="UP000887578">
    <property type="component" value="Unplaced"/>
</dbReference>
<name>A0A914QVZ3_9BILA</name>
<sequence>MSFPNEIRMKYPLPKFLQRLPEDKQIGLKNIYLNDSLTIHQSYRKLREYLQTFNKEELRQVYRPNGFVNIPKMLQDNIDAVIDKNGKFAQLSRLNSEFYEVVENLTVRDFNHASMKDSKYLLEEYYPPYRGYPRNLAMDVVYDGGRIGIPR</sequence>
<proteinExistence type="predicted"/>
<dbReference type="AlphaFoldDB" id="A0A914QVZ3"/>
<evidence type="ECO:0000313" key="1">
    <source>
        <dbReference type="Proteomes" id="UP000887578"/>
    </source>
</evidence>
<keyword evidence="1" id="KW-1185">Reference proteome</keyword>
<organism evidence="1 2">
    <name type="scientific">Panagrolaimus davidi</name>
    <dbReference type="NCBI Taxonomy" id="227884"/>
    <lineage>
        <taxon>Eukaryota</taxon>
        <taxon>Metazoa</taxon>
        <taxon>Ecdysozoa</taxon>
        <taxon>Nematoda</taxon>
        <taxon>Chromadorea</taxon>
        <taxon>Rhabditida</taxon>
        <taxon>Tylenchina</taxon>
        <taxon>Panagrolaimomorpha</taxon>
        <taxon>Panagrolaimoidea</taxon>
        <taxon>Panagrolaimidae</taxon>
        <taxon>Panagrolaimus</taxon>
    </lineage>
</organism>
<evidence type="ECO:0000313" key="2">
    <source>
        <dbReference type="WBParaSite" id="PDA_v2.g8413.t1"/>
    </source>
</evidence>
<accession>A0A914QVZ3</accession>
<protein>
    <submittedName>
        <fullName evidence="2">Uncharacterized protein</fullName>
    </submittedName>
</protein>
<dbReference type="WBParaSite" id="PDA_v2.g8413.t1">
    <property type="protein sequence ID" value="PDA_v2.g8413.t1"/>
    <property type="gene ID" value="PDA_v2.g8413"/>
</dbReference>
<reference evidence="2" key="1">
    <citation type="submission" date="2022-11" db="UniProtKB">
        <authorList>
            <consortium name="WormBaseParasite"/>
        </authorList>
    </citation>
    <scope>IDENTIFICATION</scope>
</reference>